<dbReference type="Proteomes" id="UP001497535">
    <property type="component" value="Unassembled WGS sequence"/>
</dbReference>
<protein>
    <submittedName>
        <fullName evidence="1">Uncharacterized protein</fullName>
    </submittedName>
</protein>
<keyword evidence="2" id="KW-1185">Reference proteome</keyword>
<organism evidence="1 2">
    <name type="scientific">Meloidogyne enterolobii</name>
    <name type="common">Root-knot nematode worm</name>
    <name type="synonym">Meloidogyne mayaguensis</name>
    <dbReference type="NCBI Taxonomy" id="390850"/>
    <lineage>
        <taxon>Eukaryota</taxon>
        <taxon>Metazoa</taxon>
        <taxon>Ecdysozoa</taxon>
        <taxon>Nematoda</taxon>
        <taxon>Chromadorea</taxon>
        <taxon>Rhabditida</taxon>
        <taxon>Tylenchina</taxon>
        <taxon>Tylenchomorpha</taxon>
        <taxon>Tylenchoidea</taxon>
        <taxon>Meloidogynidae</taxon>
        <taxon>Meloidogyninae</taxon>
        <taxon>Meloidogyne</taxon>
    </lineage>
</organism>
<dbReference type="EMBL" id="CAVMJV010000204">
    <property type="protein sequence ID" value="CAK5124768.1"/>
    <property type="molecule type" value="Genomic_DNA"/>
</dbReference>
<evidence type="ECO:0000313" key="2">
    <source>
        <dbReference type="Proteomes" id="UP001497535"/>
    </source>
</evidence>
<comment type="caution">
    <text evidence="1">The sequence shown here is derived from an EMBL/GenBank/DDBJ whole genome shotgun (WGS) entry which is preliminary data.</text>
</comment>
<proteinExistence type="predicted"/>
<name>A0ACB1B7K5_MELEN</name>
<reference evidence="1" key="1">
    <citation type="submission" date="2023-11" db="EMBL/GenBank/DDBJ databases">
        <authorList>
            <person name="Poullet M."/>
        </authorList>
    </citation>
    <scope>NUCLEOTIDE SEQUENCE</scope>
    <source>
        <strain evidence="1">E1834</strain>
    </source>
</reference>
<evidence type="ECO:0000313" key="1">
    <source>
        <dbReference type="EMBL" id="CAK5124768.1"/>
    </source>
</evidence>
<gene>
    <name evidence="1" type="ORF">MENTE1834_LOCUS47846</name>
</gene>
<accession>A0ACB1B7K5</accession>
<sequence length="1352" mass="151703">MDDLQPQDDENVMEEEDTLVLRMEAMMLAEDQEDRLSFADSERFDEDDEQYSVQASDSSSVSHHWRGWDLSLAKMGQGFVTKPFLIADSSALDAADFMEDIPSLKDLAAKRVASSISFELIEATYSQLPTAQKRLRPQLPKENIEHIGQQQHLQDYLPEQLVLLILRHCFPESSENIRLYSCLTNCGDRLFALGENLFKSGAVSKLFQIGCHLSAKVQERFGLNNTGSGLSGESLSKLYISKEASENNVKTFDVCILVDRCRIVSCACSCSNTSFWCQHAVAACLQRIQQPNTVQYRPAIWDSITSLRDIQAKKMVQCLINKLPREYIPVAQELIDALKDNNSLINQIQGAPDPTAGPTDDTPAVWCMDEKALHEEVRVMLTRNDANGPALLHILTEECLALDSVLIRWYQISLSASGHWYLIGPNGGSSGQRANGNAQQSQSRQLLCYLLCQELASLWRLIALNPRLTIEEREQLWVLLQLYQRTSVMRIWTILGKATSTENIAQKQHGRFPTLPFLREADNGITLIDLVEMERQLGNSSIAYNPDAVLVPSSKSSKRRKKHKKAQQRQKLQKLGMNNESTNRKRRERQQPSEQDVKEDLKNNQEQVSEISSDEENQKPECSKSDPPKREQYEDALDRLFAEAHADFDDPFTLRFMYCEALFAHGYFNESLQFANILSVNLINNQPNLLLSIGVTDLQLMKSNEDEAAERKTNDKLIAKPFSSVPHSIRQSHFRRQFSSDSIRRTETNEIYSNSTLARLTISRAHPRLMANSTNAKDTLTKTIFLVKLLMLGEEFFDRKMKRFSRQHIATTHKADNPKETSKSANSSVQGEYRLLALELCLATMRNLRGPSATRLLEMEINQLEGDLFTLLHRIEICPNGLKIVRSLAQQLLKNLAVDSLPTSVTVPPTRLAHYIVNVLSSPYSPYQQQHLRNAAQLSGGVDACQILLPRFQSDLFTYRLESDEQLALDLALQVLSMDVHISERDHPLLCECIRRHRKDLQMVLFTRNRDSPERLARVLTTALDEKVHRIYEESNRSNVDFFSSSATITNSKPRPSSPPDQQQGLFNKKQPLLSIGSLTGVFSSIQSSSSATSTATSPSSSPFDLGIGQQQISGDRSLHIHISIYCFMNSKNFRFFPSTRSSISKPFPMLANQASEAQAHHMFEFAKALLLEAGGNQSSPMFNPVQAMAAAALGAAAFLGGAGAPQIGPHRNLHICSLLIALYALGLNNECSPSWNTRTYSTHVSWIQAQALDIGRQALEIIRRTWHKHLTPTEVASLADKASQSSDLSVVEEAAQLALSVLPEANSLLPAESLKALNQCKERSPRMLEDACLAVEKSTQRGGVYPEVFIL</sequence>